<organism evidence="2 3">
    <name type="scientific">Roseivivax marinus</name>
    <dbReference type="NCBI Taxonomy" id="1379903"/>
    <lineage>
        <taxon>Bacteria</taxon>
        <taxon>Pseudomonadati</taxon>
        <taxon>Pseudomonadota</taxon>
        <taxon>Alphaproteobacteria</taxon>
        <taxon>Rhodobacterales</taxon>
        <taxon>Roseobacteraceae</taxon>
        <taxon>Roseivivax</taxon>
    </lineage>
</organism>
<reference evidence="2 3" key="1">
    <citation type="journal article" date="2014" name="Antonie Van Leeuwenhoek">
        <title>Roseivivax atlanticus sp. nov., isolated from surface seawater of the Atlantic Ocean.</title>
        <authorList>
            <person name="Li G."/>
            <person name="Lai Q."/>
            <person name="Liu X."/>
            <person name="Sun F."/>
            <person name="Shao Z."/>
        </authorList>
    </citation>
    <scope>NUCLEOTIDE SEQUENCE [LARGE SCALE GENOMIC DNA]</scope>
    <source>
        <strain evidence="2 3">22II-s10s</strain>
    </source>
</reference>
<dbReference type="Gene3D" id="1.10.260.40">
    <property type="entry name" value="lambda repressor-like DNA-binding domains"/>
    <property type="match status" value="1"/>
</dbReference>
<keyword evidence="3" id="KW-1185">Reference proteome</keyword>
<evidence type="ECO:0000259" key="1">
    <source>
        <dbReference type="PROSITE" id="PS50943"/>
    </source>
</evidence>
<proteinExistence type="predicted"/>
<evidence type="ECO:0000313" key="3">
    <source>
        <dbReference type="Proteomes" id="UP000019063"/>
    </source>
</evidence>
<dbReference type="Pfam" id="PF01381">
    <property type="entry name" value="HTH_3"/>
    <property type="match status" value="1"/>
</dbReference>
<protein>
    <submittedName>
        <fullName evidence="2">XRE family transcriptional regulator</fullName>
    </submittedName>
</protein>
<dbReference type="PROSITE" id="PS50943">
    <property type="entry name" value="HTH_CROC1"/>
    <property type="match status" value="1"/>
</dbReference>
<gene>
    <name evidence="2" type="ORF">ATO8_19929</name>
</gene>
<dbReference type="STRING" id="1379903.ATO8_19929"/>
<dbReference type="InterPro" id="IPR010982">
    <property type="entry name" value="Lambda_DNA-bd_dom_sf"/>
</dbReference>
<dbReference type="Proteomes" id="UP000019063">
    <property type="component" value="Unassembled WGS sequence"/>
</dbReference>
<dbReference type="CDD" id="cd00093">
    <property type="entry name" value="HTH_XRE"/>
    <property type="match status" value="1"/>
</dbReference>
<dbReference type="AlphaFoldDB" id="W4HFJ4"/>
<name>W4HFJ4_9RHOB</name>
<dbReference type="SMART" id="SM00530">
    <property type="entry name" value="HTH_XRE"/>
    <property type="match status" value="1"/>
</dbReference>
<sequence length="92" mass="10209">MTQAELAQRAQVSQQLLSKIEQGARTLRPDMAQTLAKALGCRPAELLPALAMTPQPETENTRELELLELFRRNDERGKETALAVLRLNADPA</sequence>
<dbReference type="SUPFAM" id="SSF47413">
    <property type="entry name" value="lambda repressor-like DNA-binding domains"/>
    <property type="match status" value="1"/>
</dbReference>
<feature type="domain" description="HTH cro/C1-type" evidence="1">
    <location>
        <begin position="1"/>
        <end position="46"/>
    </location>
</feature>
<dbReference type="InterPro" id="IPR001387">
    <property type="entry name" value="Cro/C1-type_HTH"/>
</dbReference>
<accession>W4HFJ4</accession>
<dbReference type="EMBL" id="AQQW01000021">
    <property type="protein sequence ID" value="ETW10901.1"/>
    <property type="molecule type" value="Genomic_DNA"/>
</dbReference>
<comment type="caution">
    <text evidence="2">The sequence shown here is derived from an EMBL/GenBank/DDBJ whole genome shotgun (WGS) entry which is preliminary data.</text>
</comment>
<evidence type="ECO:0000313" key="2">
    <source>
        <dbReference type="EMBL" id="ETW10901.1"/>
    </source>
</evidence>
<dbReference type="GO" id="GO:0003677">
    <property type="term" value="F:DNA binding"/>
    <property type="evidence" value="ECO:0007669"/>
    <property type="project" value="InterPro"/>
</dbReference>